<accession>A0A8K0SD55</accession>
<feature type="compositionally biased region" description="Basic and acidic residues" evidence="1">
    <location>
        <begin position="340"/>
        <end position="349"/>
    </location>
</feature>
<dbReference type="Proteomes" id="UP000813444">
    <property type="component" value="Unassembled WGS sequence"/>
</dbReference>
<sequence>MDPFTATTAVIAAICAIVGAINTAQQMYNEHKGKKAEKAERVSLMDGSPEANTSSSAFEFTQRMNNLVSRFGRGFGSKLDEKVKDQLLRLQPQLKALRSDLNILKVDFASGRSTIDREKRRTELLGRANQLKDEIEGALTQFADRADVPIESPETTRGTMARPLKCCYGAILCQLGEADSRELSVKGIDNAKQWGFVCKYCFLEVGDYNAVRFSRRGEPVIYSDMLAASHVIACPSFADRRAYYKCLACYANHKDLDFPSASAFEKHMQSHPGYSFIRNEKKASDETKEKIEQYFILESKVEGLPGTETNTTADDNLERYASEEGVKASDVSPISSPELKSQEVMEKRARAAPQEPKLQGHPIKPPAAPLAPGFELPSEPYHDRNIPLEMPGEQAVNSLADAAEMSADNLHGMPSFYGPSGPYSQQQQSLPYRGDPYGVDSRAAPRYQQNMVQDPYTLHGISSSAPPTIRPSDAERAPSCGLIAPPALQPQVQRMHTQPPTNSGERMNQGQRGHSTAQGQSNYPSLSTKESSGSRLKNLFNNH</sequence>
<dbReference type="OrthoDB" id="5090985at2759"/>
<keyword evidence="3" id="KW-1185">Reference proteome</keyword>
<dbReference type="AlphaFoldDB" id="A0A8K0SD55"/>
<feature type="region of interest" description="Disordered" evidence="1">
    <location>
        <begin position="410"/>
        <end position="435"/>
    </location>
</feature>
<feature type="region of interest" description="Disordered" evidence="1">
    <location>
        <begin position="460"/>
        <end position="543"/>
    </location>
</feature>
<feature type="compositionally biased region" description="Polar residues" evidence="1">
    <location>
        <begin position="490"/>
        <end position="543"/>
    </location>
</feature>
<evidence type="ECO:0000313" key="2">
    <source>
        <dbReference type="EMBL" id="KAH7303101.1"/>
    </source>
</evidence>
<evidence type="ECO:0000313" key="3">
    <source>
        <dbReference type="Proteomes" id="UP000813444"/>
    </source>
</evidence>
<comment type="caution">
    <text evidence="2">The sequence shown here is derived from an EMBL/GenBank/DDBJ whole genome shotgun (WGS) entry which is preliminary data.</text>
</comment>
<dbReference type="EMBL" id="JAGPNK010000040">
    <property type="protein sequence ID" value="KAH7303101.1"/>
    <property type="molecule type" value="Genomic_DNA"/>
</dbReference>
<gene>
    <name evidence="2" type="ORF">B0I35DRAFT_194982</name>
</gene>
<name>A0A8K0SD55_9HYPO</name>
<protein>
    <submittedName>
        <fullName evidence="2">Uncharacterized protein</fullName>
    </submittedName>
</protein>
<feature type="region of interest" description="Disordered" evidence="1">
    <location>
        <begin position="323"/>
        <end position="364"/>
    </location>
</feature>
<evidence type="ECO:0000256" key="1">
    <source>
        <dbReference type="SAM" id="MobiDB-lite"/>
    </source>
</evidence>
<proteinExistence type="predicted"/>
<reference evidence="2" key="1">
    <citation type="journal article" date="2021" name="Nat. Commun.">
        <title>Genetic determinants of endophytism in the Arabidopsis root mycobiome.</title>
        <authorList>
            <person name="Mesny F."/>
            <person name="Miyauchi S."/>
            <person name="Thiergart T."/>
            <person name="Pickel B."/>
            <person name="Atanasova L."/>
            <person name="Karlsson M."/>
            <person name="Huettel B."/>
            <person name="Barry K.W."/>
            <person name="Haridas S."/>
            <person name="Chen C."/>
            <person name="Bauer D."/>
            <person name="Andreopoulos W."/>
            <person name="Pangilinan J."/>
            <person name="LaButti K."/>
            <person name="Riley R."/>
            <person name="Lipzen A."/>
            <person name="Clum A."/>
            <person name="Drula E."/>
            <person name="Henrissat B."/>
            <person name="Kohler A."/>
            <person name="Grigoriev I.V."/>
            <person name="Martin F.M."/>
            <person name="Hacquard S."/>
        </authorList>
    </citation>
    <scope>NUCLEOTIDE SEQUENCE</scope>
    <source>
        <strain evidence="2">MPI-CAGE-CH-0235</strain>
    </source>
</reference>
<organism evidence="2 3">
    <name type="scientific">Stachybotrys elegans</name>
    <dbReference type="NCBI Taxonomy" id="80388"/>
    <lineage>
        <taxon>Eukaryota</taxon>
        <taxon>Fungi</taxon>
        <taxon>Dikarya</taxon>
        <taxon>Ascomycota</taxon>
        <taxon>Pezizomycotina</taxon>
        <taxon>Sordariomycetes</taxon>
        <taxon>Hypocreomycetidae</taxon>
        <taxon>Hypocreales</taxon>
        <taxon>Stachybotryaceae</taxon>
        <taxon>Stachybotrys</taxon>
    </lineage>
</organism>
<feature type="compositionally biased region" description="Low complexity" evidence="1">
    <location>
        <begin position="417"/>
        <end position="432"/>
    </location>
</feature>